<keyword evidence="1" id="KW-0472">Membrane</keyword>
<dbReference type="Proteomes" id="UP000244334">
    <property type="component" value="Unassembled WGS sequence"/>
</dbReference>
<evidence type="ECO:0000256" key="1">
    <source>
        <dbReference type="SAM" id="Phobius"/>
    </source>
</evidence>
<accession>A0A328TV76</accession>
<dbReference type="EMBL" id="LJAM02000113">
    <property type="protein sequence ID" value="RAP71674.1"/>
    <property type="molecule type" value="Genomic_DNA"/>
</dbReference>
<dbReference type="GO" id="GO:0016740">
    <property type="term" value="F:transferase activity"/>
    <property type="evidence" value="ECO:0007669"/>
    <property type="project" value="UniProtKB-KW"/>
</dbReference>
<sequence length="58" mass="6143">MIGSINAFIFNMVDGIDGLLGALASVVVATLISMLFFFGGQTELGMWCLALGLRQCDT</sequence>
<organism evidence="2 3">
    <name type="scientific">Candidatus Erwinia dacicola</name>
    <dbReference type="NCBI Taxonomy" id="252393"/>
    <lineage>
        <taxon>Bacteria</taxon>
        <taxon>Pseudomonadati</taxon>
        <taxon>Pseudomonadota</taxon>
        <taxon>Gammaproteobacteria</taxon>
        <taxon>Enterobacterales</taxon>
        <taxon>Erwiniaceae</taxon>
        <taxon>Erwinia</taxon>
    </lineage>
</organism>
<evidence type="ECO:0000313" key="3">
    <source>
        <dbReference type="Proteomes" id="UP000244334"/>
    </source>
</evidence>
<evidence type="ECO:0000313" key="2">
    <source>
        <dbReference type="EMBL" id="RAP71674.1"/>
    </source>
</evidence>
<dbReference type="AlphaFoldDB" id="A0A328TV76"/>
<keyword evidence="1" id="KW-0812">Transmembrane</keyword>
<proteinExistence type="predicted"/>
<gene>
    <name evidence="2" type="ORF">ACZ87_01511</name>
</gene>
<comment type="caution">
    <text evidence="2">The sequence shown here is derived from an EMBL/GenBank/DDBJ whole genome shotgun (WGS) entry which is preliminary data.</text>
</comment>
<feature type="transmembrane region" description="Helical" evidence="1">
    <location>
        <begin position="20"/>
        <end position="38"/>
    </location>
</feature>
<keyword evidence="2" id="KW-0808">Transferase</keyword>
<reference evidence="2" key="1">
    <citation type="submission" date="2018-04" db="EMBL/GenBank/DDBJ databases">
        <title>Genomes of the Obligate Erwinia dacicola and Facultative Enterobacter sp. OLF Endosymbionts of the Olive Fruit fly, Bactrocera oleae.</title>
        <authorList>
            <person name="Estes A.M."/>
            <person name="Hearn D.J."/>
            <person name="Agarwal S."/>
            <person name="Pierson E.A."/>
            <person name="Dunning-Hotopp J.C."/>
        </authorList>
    </citation>
    <scope>NUCLEOTIDE SEQUENCE [LARGE SCALE GENOMIC DNA]</scope>
    <source>
        <strain evidence="2">Oroville</strain>
    </source>
</reference>
<keyword evidence="1" id="KW-1133">Transmembrane helix</keyword>
<keyword evidence="3" id="KW-1185">Reference proteome</keyword>
<protein>
    <submittedName>
        <fullName evidence="2">Glycosyl transferase 4 family protein</fullName>
    </submittedName>
</protein>
<name>A0A328TV76_9GAMM</name>